<evidence type="ECO:0000313" key="2">
    <source>
        <dbReference type="Proteomes" id="UP000604046"/>
    </source>
</evidence>
<dbReference type="AlphaFoldDB" id="A0A812LA69"/>
<proteinExistence type="predicted"/>
<sequence length="477" mass="53657">MPVKWPALRSLAQNRTGFQLDDAARALALTSRTVNSFSEQALGKLPGIVGNAALEVAKIGNSLVLNAQGRKAPEQPKNAGFRNYAEAAVVSGALSTAEAANDVFTALGLQVRILHPNLPNSQARVKISRHDPIGAADSNTAQSRVTPRQFVQFMRQARREGRESEQGDQVEIYIQEMSNAGRLQMIPLLSYSFQHKLYVDIARLLVFAFQRCLMTLNEASVWGHTLQVTSKGYLARHLPTLQSSKVGSAQLEAVVDMMLQTQRFHLPWLPRSTQRRLYINCIMVVFQLVEDLLAGDGEEIHFMGHKVKFELEAQPLQLVKQMLKEQPVKHCQIDEAVLAELVDELLADEETNLVWMPDVIESQLYQNVMRLLIRMTEHVVSGLKLSILGRKLEMSILSTMDLRAHEEFVRDKRAEATVYYEEEDPFLTVSATELEERLKDLDEQRRVLTALQELGSADFDLTAEVPMMMQDGPGLFH</sequence>
<comment type="caution">
    <text evidence="1">The sequence shown here is derived from an EMBL/GenBank/DDBJ whole genome shotgun (WGS) entry which is preliminary data.</text>
</comment>
<name>A0A812LA69_9DINO</name>
<dbReference type="EMBL" id="CAJNDS010000937">
    <property type="protein sequence ID" value="CAE7241396.1"/>
    <property type="molecule type" value="Genomic_DNA"/>
</dbReference>
<dbReference type="OrthoDB" id="206874at2759"/>
<reference evidence="1" key="1">
    <citation type="submission" date="2021-02" db="EMBL/GenBank/DDBJ databases">
        <authorList>
            <person name="Dougan E. K."/>
            <person name="Rhodes N."/>
            <person name="Thang M."/>
            <person name="Chan C."/>
        </authorList>
    </citation>
    <scope>NUCLEOTIDE SEQUENCE</scope>
</reference>
<accession>A0A812LA69</accession>
<gene>
    <name evidence="1" type="ORF">SNAT2548_LOCUS10906</name>
</gene>
<protein>
    <submittedName>
        <fullName evidence="1">Uncharacterized protein</fullName>
    </submittedName>
</protein>
<evidence type="ECO:0000313" key="1">
    <source>
        <dbReference type="EMBL" id="CAE7241396.1"/>
    </source>
</evidence>
<keyword evidence="2" id="KW-1185">Reference proteome</keyword>
<dbReference type="Proteomes" id="UP000604046">
    <property type="component" value="Unassembled WGS sequence"/>
</dbReference>
<organism evidence="1 2">
    <name type="scientific">Symbiodinium natans</name>
    <dbReference type="NCBI Taxonomy" id="878477"/>
    <lineage>
        <taxon>Eukaryota</taxon>
        <taxon>Sar</taxon>
        <taxon>Alveolata</taxon>
        <taxon>Dinophyceae</taxon>
        <taxon>Suessiales</taxon>
        <taxon>Symbiodiniaceae</taxon>
        <taxon>Symbiodinium</taxon>
    </lineage>
</organism>